<dbReference type="Gramene" id="TraesCLE_scaffold_024029_01G000100.1">
    <property type="protein sequence ID" value="TraesCLE_scaffold_024029_01G000100.1"/>
    <property type="gene ID" value="TraesCLE_scaffold_024029_01G000100"/>
</dbReference>
<name>A0A3B6GSM9_WHEAT</name>
<dbReference type="OrthoDB" id="698904at2759"/>
<dbReference type="Gramene" id="TraesCAD_scaffold_112263_01G000100.1">
    <property type="protein sequence ID" value="TraesCAD_scaffold_112263_01G000100.1"/>
    <property type="gene ID" value="TraesCAD_scaffold_112263_01G000100"/>
</dbReference>
<dbReference type="PANTHER" id="PTHR48212">
    <property type="entry name" value="CCHC-TYPE DOMAIN-CONTAINING PROTEIN"/>
    <property type="match status" value="1"/>
</dbReference>
<reference evidence="2" key="2">
    <citation type="submission" date="2018-10" db="UniProtKB">
        <authorList>
            <consortium name="EnsemblPlants"/>
        </authorList>
    </citation>
    <scope>IDENTIFICATION</scope>
</reference>
<protein>
    <recommendedName>
        <fullName evidence="4">CCHC-type domain-containing protein</fullName>
    </recommendedName>
</protein>
<evidence type="ECO:0000256" key="1">
    <source>
        <dbReference type="SAM" id="MobiDB-lite"/>
    </source>
</evidence>
<accession>A0A3B6GSM9</accession>
<keyword evidence="3" id="KW-1185">Reference proteome</keyword>
<sequence length="491" mass="56396">MAYYSDHHAYASNTTNSTESIQESISKISHRVDDLARQREVVFEDRPSSYDPYRPSSYDPYSRCHPYVASTCHICGFQGHSPDECQRGYSHPPDCYGMSFAPQPSSYQNNYSYGWPENQNMSYRNNNPEISPFASSNHMQGFRYEEENNNYAPQQLYSPPTHIPQHQEMLPMELNGPPFGQPTPSTQVPIQDDFDDIDKLTLLSLEFTWSAEDDPIRPVILEEMKKIKSGKELVEEVRKIEKNINAGSTISQLELSVAEISMDTCEVPTPSHLVEQDTESPEEERPQIEEEILEAKEQDEPELECPSDQDEDPLPITHEEVKEADVVEDEEPEIHFPIIIQERDVPGLPNPLDVMRLYSLFATTLHYMIPSLKIDLKTRMLGYDDTYIVGGIALIYDDDTYSPHARLMLNGKYHPHVSIELADSYHTRHILYSYAYIIGYSIDDLEGIYPITCSRCLCESYFRFLLVHDPLHADQVRGDIPWDPGGVRAWR</sequence>
<evidence type="ECO:0000313" key="3">
    <source>
        <dbReference type="Proteomes" id="UP000019116"/>
    </source>
</evidence>
<evidence type="ECO:0008006" key="4">
    <source>
        <dbReference type="Google" id="ProtNLM"/>
    </source>
</evidence>
<dbReference type="Gramene" id="TraesROB_scaffold_031567_01G000100.1">
    <property type="protein sequence ID" value="TraesROB_scaffold_031567_01G000100.1"/>
    <property type="gene ID" value="TraesROB_scaffold_031567_01G000100"/>
</dbReference>
<dbReference type="EnsemblPlants" id="TraesCS3D02G199700.1">
    <property type="protein sequence ID" value="TraesCS3D02G199700.1.cds1"/>
    <property type="gene ID" value="TraesCS3D02G199700"/>
</dbReference>
<feature type="compositionally biased region" description="Polar residues" evidence="1">
    <location>
        <begin position="11"/>
        <end position="22"/>
    </location>
</feature>
<reference evidence="2" key="1">
    <citation type="submission" date="2018-08" db="EMBL/GenBank/DDBJ databases">
        <authorList>
            <person name="Rossello M."/>
        </authorList>
    </citation>
    <scope>NUCLEOTIDE SEQUENCE [LARGE SCALE GENOMIC DNA]</scope>
    <source>
        <strain evidence="2">cv. Chinese Spring</strain>
    </source>
</reference>
<proteinExistence type="predicted"/>
<dbReference type="Gramene" id="TraesWEE_scaffold_123409_01G000100.1">
    <property type="protein sequence ID" value="TraesWEE_scaffold_123409_01G000100.1"/>
    <property type="gene ID" value="TraesWEE_scaffold_123409_01G000100"/>
</dbReference>
<evidence type="ECO:0000313" key="2">
    <source>
        <dbReference type="EnsemblPlants" id="TraesCS3D02G199700.1.cds1"/>
    </source>
</evidence>
<dbReference type="Gramene" id="TraesCS3D03G0451000.1">
    <property type="protein sequence ID" value="TraesCS3D03G0451000.1.CDS1"/>
    <property type="gene ID" value="TraesCS3D03G0451000"/>
</dbReference>
<organism evidence="2">
    <name type="scientific">Triticum aestivum</name>
    <name type="common">Wheat</name>
    <dbReference type="NCBI Taxonomy" id="4565"/>
    <lineage>
        <taxon>Eukaryota</taxon>
        <taxon>Viridiplantae</taxon>
        <taxon>Streptophyta</taxon>
        <taxon>Embryophyta</taxon>
        <taxon>Tracheophyta</taxon>
        <taxon>Spermatophyta</taxon>
        <taxon>Magnoliopsida</taxon>
        <taxon>Liliopsida</taxon>
        <taxon>Poales</taxon>
        <taxon>Poaceae</taxon>
        <taxon>BOP clade</taxon>
        <taxon>Pooideae</taxon>
        <taxon>Triticodae</taxon>
        <taxon>Triticeae</taxon>
        <taxon>Triticinae</taxon>
        <taxon>Triticum</taxon>
    </lineage>
</organism>
<dbReference type="OMA" id="VASTCHI"/>
<dbReference type="AlphaFoldDB" id="A0A3B6GSM9"/>
<dbReference type="Gramene" id="TraesCS3D02G199700.1">
    <property type="protein sequence ID" value="TraesCS3D02G199700.1.cds1"/>
    <property type="gene ID" value="TraesCS3D02G199700"/>
</dbReference>
<feature type="region of interest" description="Disordered" evidence="1">
    <location>
        <begin position="1"/>
        <end position="22"/>
    </location>
</feature>
<dbReference type="Proteomes" id="UP000019116">
    <property type="component" value="Chromosome 3D"/>
</dbReference>
<dbReference type="PANTHER" id="PTHR48212:SF1">
    <property type="entry name" value="CCHC-TYPE DOMAIN-CONTAINING PROTEIN"/>
    <property type="match status" value="1"/>
</dbReference>